<dbReference type="SUPFAM" id="SSF55811">
    <property type="entry name" value="Nudix"/>
    <property type="match status" value="1"/>
</dbReference>
<dbReference type="RefSeq" id="WP_076434736.1">
    <property type="nucleotide sequence ID" value="NZ_FTNI01000007.1"/>
</dbReference>
<sequence length="163" mass="17292">MSADAPVTSVCCTRGGRPAFVVNVEVFLERDGRWLLIRRGRQEAHAPGTLAGVGGKVEADGAGLDVLEETARREVAEEIGVDITGARLSYVESGFFVTDDGDPVVNVVFRATMPAHAQPVTASATEVEDVLWLTAAQAEGDPDCPPWTSRSLRRAAAQSGMPE</sequence>
<dbReference type="InterPro" id="IPR000086">
    <property type="entry name" value="NUDIX_hydrolase_dom"/>
</dbReference>
<proteinExistence type="inferred from homology"/>
<evidence type="ECO:0000313" key="5">
    <source>
        <dbReference type="Proteomes" id="UP000186096"/>
    </source>
</evidence>
<dbReference type="PANTHER" id="PTHR43736">
    <property type="entry name" value="ADP-RIBOSE PYROPHOSPHATASE"/>
    <property type="match status" value="1"/>
</dbReference>
<name>A0A1N6ZRC7_9ACTN</name>
<evidence type="ECO:0000313" key="4">
    <source>
        <dbReference type="EMBL" id="SIR29399.1"/>
    </source>
</evidence>
<dbReference type="AlphaFoldDB" id="A0A1N6ZRC7"/>
<feature type="region of interest" description="Disordered" evidence="2">
    <location>
        <begin position="138"/>
        <end position="163"/>
    </location>
</feature>
<dbReference type="InterPro" id="IPR015797">
    <property type="entry name" value="NUDIX_hydrolase-like_dom_sf"/>
</dbReference>
<evidence type="ECO:0000256" key="2">
    <source>
        <dbReference type="SAM" id="MobiDB-lite"/>
    </source>
</evidence>
<feature type="domain" description="Nudix hydrolase" evidence="3">
    <location>
        <begin position="15"/>
        <end position="157"/>
    </location>
</feature>
<organism evidence="4 5">
    <name type="scientific">Microbispora rosea</name>
    <dbReference type="NCBI Taxonomy" id="58117"/>
    <lineage>
        <taxon>Bacteria</taxon>
        <taxon>Bacillati</taxon>
        <taxon>Actinomycetota</taxon>
        <taxon>Actinomycetes</taxon>
        <taxon>Streptosporangiales</taxon>
        <taxon>Streptosporangiaceae</taxon>
        <taxon>Microbispora</taxon>
    </lineage>
</organism>
<dbReference type="EMBL" id="FTNI01000007">
    <property type="protein sequence ID" value="SIR29399.1"/>
    <property type="molecule type" value="Genomic_DNA"/>
</dbReference>
<dbReference type="Gene3D" id="3.90.79.10">
    <property type="entry name" value="Nucleoside Triphosphate Pyrophosphohydrolase"/>
    <property type="match status" value="1"/>
</dbReference>
<dbReference type="CDD" id="cd02883">
    <property type="entry name" value="NUDIX_Hydrolase"/>
    <property type="match status" value="1"/>
</dbReference>
<evidence type="ECO:0000259" key="3">
    <source>
        <dbReference type="PROSITE" id="PS51462"/>
    </source>
</evidence>
<protein>
    <submittedName>
        <fullName evidence="4">ADP-ribose pyrophosphatase YjhB, NUDIX family</fullName>
    </submittedName>
</protein>
<comment type="similarity">
    <text evidence="1">Belongs to the Nudix hydrolase family.</text>
</comment>
<dbReference type="OrthoDB" id="3531896at2"/>
<reference evidence="5" key="1">
    <citation type="submission" date="2017-01" db="EMBL/GenBank/DDBJ databases">
        <authorList>
            <person name="Varghese N."/>
            <person name="Submissions S."/>
        </authorList>
    </citation>
    <scope>NUCLEOTIDE SEQUENCE [LARGE SCALE GENOMIC DNA]</scope>
    <source>
        <strain evidence="5">ATCC 12950</strain>
    </source>
</reference>
<accession>A0A1N6ZRC7</accession>
<evidence type="ECO:0000256" key="1">
    <source>
        <dbReference type="ARBA" id="ARBA00005582"/>
    </source>
</evidence>
<dbReference type="Proteomes" id="UP000186096">
    <property type="component" value="Unassembled WGS sequence"/>
</dbReference>
<dbReference type="Pfam" id="PF00293">
    <property type="entry name" value="NUDIX"/>
    <property type="match status" value="1"/>
</dbReference>
<dbReference type="PROSITE" id="PS51462">
    <property type="entry name" value="NUDIX"/>
    <property type="match status" value="1"/>
</dbReference>
<gene>
    <name evidence="4" type="ORF">SAMN05421833_107247</name>
</gene>
<keyword evidence="5" id="KW-1185">Reference proteome</keyword>
<dbReference type="STRING" id="58117.SAMN05421833_107247"/>
<dbReference type="PANTHER" id="PTHR43736:SF1">
    <property type="entry name" value="DIHYDRONEOPTERIN TRIPHOSPHATE DIPHOSPHATASE"/>
    <property type="match status" value="1"/>
</dbReference>